<evidence type="ECO:0008006" key="3">
    <source>
        <dbReference type="Google" id="ProtNLM"/>
    </source>
</evidence>
<sequence>MMSMQPELQPQPHELFHGLFVVSVVFYMMQTNGTTGQNALVARAGVSGLMNCKMALHAARDTWDASPWITQLFDKVLCLGLPAAASAAGGGSEERGDGDGVNAMEGGGGDGIMGFNDLSASFDLDGLGMMAGYYGVTWPNHPFLGQFV</sequence>
<keyword evidence="2" id="KW-1185">Reference proteome</keyword>
<gene>
    <name evidence="1" type="ORF">AA0113_g766</name>
</gene>
<proteinExistence type="predicted"/>
<evidence type="ECO:0000313" key="1">
    <source>
        <dbReference type="EMBL" id="RYO72957.1"/>
    </source>
</evidence>
<dbReference type="OrthoDB" id="5121955at2759"/>
<dbReference type="Proteomes" id="UP000293823">
    <property type="component" value="Unassembled WGS sequence"/>
</dbReference>
<comment type="caution">
    <text evidence="1">The sequence shown here is derived from an EMBL/GenBank/DDBJ whole genome shotgun (WGS) entry which is preliminary data.</text>
</comment>
<dbReference type="AlphaFoldDB" id="A0A4Q4SPZ2"/>
<reference evidence="2" key="1">
    <citation type="journal article" date="2019" name="bioRxiv">
        <title>Genomics, evolutionary history and diagnostics of the Alternaria alternata species group including apple and Asian pear pathotypes.</title>
        <authorList>
            <person name="Armitage A.D."/>
            <person name="Cockerton H.M."/>
            <person name="Sreenivasaprasad S."/>
            <person name="Woodhall J.W."/>
            <person name="Lane C.R."/>
            <person name="Harrison R.J."/>
            <person name="Clarkson J.P."/>
        </authorList>
    </citation>
    <scope>NUCLEOTIDE SEQUENCE [LARGE SCALE GENOMIC DNA]</scope>
    <source>
        <strain evidence="2">RGR 97.0016</strain>
    </source>
</reference>
<organism evidence="1 2">
    <name type="scientific">Alternaria arborescens</name>
    <dbReference type="NCBI Taxonomy" id="156630"/>
    <lineage>
        <taxon>Eukaryota</taxon>
        <taxon>Fungi</taxon>
        <taxon>Dikarya</taxon>
        <taxon>Ascomycota</taxon>
        <taxon>Pezizomycotina</taxon>
        <taxon>Dothideomycetes</taxon>
        <taxon>Pleosporomycetidae</taxon>
        <taxon>Pleosporales</taxon>
        <taxon>Pleosporineae</taxon>
        <taxon>Pleosporaceae</taxon>
        <taxon>Alternaria</taxon>
        <taxon>Alternaria sect. Alternaria</taxon>
    </lineage>
</organism>
<evidence type="ECO:0000313" key="2">
    <source>
        <dbReference type="Proteomes" id="UP000293823"/>
    </source>
</evidence>
<dbReference type="EMBL" id="PEJP01000002">
    <property type="protein sequence ID" value="RYO72957.1"/>
    <property type="molecule type" value="Genomic_DNA"/>
</dbReference>
<protein>
    <recommendedName>
        <fullName evidence="3">Transcription factor domain-containing protein</fullName>
    </recommendedName>
</protein>
<name>A0A4Q4SPZ2_9PLEO</name>
<accession>A0A4Q4SPZ2</accession>